<gene>
    <name evidence="12" type="primary">dsbD</name>
</gene>
<dbReference type="EC" id="1.8.1.8" evidence="12"/>
<dbReference type="GO" id="GO:0009507">
    <property type="term" value="C:chloroplast"/>
    <property type="evidence" value="ECO:0007669"/>
    <property type="project" value="UniProtKB-SubCell"/>
</dbReference>
<dbReference type="GO" id="GO:0016020">
    <property type="term" value="C:membrane"/>
    <property type="evidence" value="ECO:0007669"/>
    <property type="project" value="UniProtKB-SubCell"/>
</dbReference>
<dbReference type="InterPro" id="IPR003834">
    <property type="entry name" value="Cyt_c_assmbl_TM_dom"/>
</dbReference>
<evidence type="ECO:0000256" key="7">
    <source>
        <dbReference type="ARBA" id="ARBA00022748"/>
    </source>
</evidence>
<evidence type="ECO:0000256" key="9">
    <source>
        <dbReference type="ARBA" id="ARBA00023136"/>
    </source>
</evidence>
<keyword evidence="12" id="KW-0560">Oxidoreductase</keyword>
<feature type="transmembrane region" description="Helical" evidence="10">
    <location>
        <begin position="32"/>
        <end position="58"/>
    </location>
</feature>
<dbReference type="PANTHER" id="PTHR31272">
    <property type="entry name" value="CYTOCHROME C-TYPE BIOGENESIS PROTEIN HI_1454-RELATED"/>
    <property type="match status" value="1"/>
</dbReference>
<comment type="similarity">
    <text evidence="3">Belongs to the DsbD family.</text>
</comment>
<feature type="transmembrane region" description="Helical" evidence="10">
    <location>
        <begin position="101"/>
        <end position="124"/>
    </location>
</feature>
<feature type="transmembrane region" description="Helical" evidence="10">
    <location>
        <begin position="70"/>
        <end position="95"/>
    </location>
</feature>
<evidence type="ECO:0000313" key="12">
    <source>
        <dbReference type="EMBL" id="ALL97306.1"/>
    </source>
</evidence>
<dbReference type="PANTHER" id="PTHR31272:SF6">
    <property type="entry name" value="CYTOCHROME C-TYPE BIOGENESIS CCDA-LIKE CHLOROPLASTIC PROTEIN"/>
    <property type="match status" value="1"/>
</dbReference>
<dbReference type="GO" id="GO:0017004">
    <property type="term" value="P:cytochrome complex assembly"/>
    <property type="evidence" value="ECO:0007669"/>
    <property type="project" value="UniProtKB-KW"/>
</dbReference>
<feature type="transmembrane region" description="Helical" evidence="10">
    <location>
        <begin position="176"/>
        <end position="205"/>
    </location>
</feature>
<evidence type="ECO:0000256" key="10">
    <source>
        <dbReference type="SAM" id="Phobius"/>
    </source>
</evidence>
<feature type="domain" description="Cytochrome C biogenesis protein transmembrane" evidence="11">
    <location>
        <begin position="31"/>
        <end position="232"/>
    </location>
</feature>
<geneLocation type="plastid" evidence="12"/>
<keyword evidence="5 12" id="KW-0934">Plastid</keyword>
<comment type="subcellular location">
    <subcellularLocation>
        <location evidence="1">Membrane</location>
        <topology evidence="1">Multi-pass membrane protein</topology>
    </subcellularLocation>
    <subcellularLocation>
        <location evidence="2">Plastid</location>
        <location evidence="2">Chloroplast</location>
    </subcellularLocation>
</comment>
<sequence length="238" mass="26519">MNLDLFIYNTQHFINTITLYQLNHLSITSFSFIFLSGLFTSLSPCVISILPVCILYIAGENQKLSPINKINNLLLFCLGTISSFITLGIIATLLTRTYSQFFNGLPVVSASIIIYMGFNLLNIVPLSSPKFNMLVTNNNYYVKMYLSGVGVGIAISSCSTPIFITLLVWINSLQKVFIGVLFIFIYSTGYIFPIIIGSIFSSNFLKLKHFSLWNNSWAPFSGTLLLSTGTFFLLSSLL</sequence>
<accession>A0A1S5Q6X1</accession>
<evidence type="ECO:0000256" key="1">
    <source>
        <dbReference type="ARBA" id="ARBA00004141"/>
    </source>
</evidence>
<evidence type="ECO:0000256" key="3">
    <source>
        <dbReference type="ARBA" id="ARBA00006143"/>
    </source>
</evidence>
<evidence type="ECO:0000259" key="11">
    <source>
        <dbReference type="Pfam" id="PF02683"/>
    </source>
</evidence>
<dbReference type="AlphaFoldDB" id="A0A1S5Q6X1"/>
<keyword evidence="7" id="KW-0201">Cytochrome c-type biogenesis</keyword>
<feature type="transmembrane region" description="Helical" evidence="10">
    <location>
        <begin position="217"/>
        <end position="237"/>
    </location>
</feature>
<organism evidence="12">
    <name type="scientific">Pyropia endiviifolia</name>
    <dbReference type="NCBI Taxonomy" id="1699272"/>
    <lineage>
        <taxon>Eukaryota</taxon>
        <taxon>Rhodophyta</taxon>
        <taxon>Bangiophyceae</taxon>
        <taxon>Bangiales</taxon>
        <taxon>Bangiaceae</taxon>
        <taxon>Pyropia</taxon>
    </lineage>
</organism>
<evidence type="ECO:0000256" key="5">
    <source>
        <dbReference type="ARBA" id="ARBA00022640"/>
    </source>
</evidence>
<evidence type="ECO:0000256" key="2">
    <source>
        <dbReference type="ARBA" id="ARBA00004229"/>
    </source>
</evidence>
<reference evidence="12" key="1">
    <citation type="submission" date="2015-09" db="EMBL/GenBank/DDBJ databases">
        <authorList>
            <person name="Jackson K.R."/>
            <person name="Lunt B.L."/>
            <person name="Fisher J.N.B."/>
            <person name="Gardner A.V."/>
            <person name="Bailey M.E."/>
            <person name="Deus L.M."/>
            <person name="Earl A.S."/>
            <person name="Gibby P.D."/>
            <person name="Hartmann K.A."/>
            <person name="Liu J.E."/>
            <person name="Manci A.M."/>
            <person name="Nielsen D.A."/>
            <person name="Solomon M.B."/>
            <person name="Breakwell D.P."/>
            <person name="Burnett S.H."/>
            <person name="Grose J.H."/>
        </authorList>
    </citation>
    <scope>NUCLEOTIDE SEQUENCE</scope>
</reference>
<keyword evidence="4" id="KW-0150">Chloroplast</keyword>
<keyword evidence="8 10" id="KW-1133">Transmembrane helix</keyword>
<evidence type="ECO:0000256" key="6">
    <source>
        <dbReference type="ARBA" id="ARBA00022692"/>
    </source>
</evidence>
<name>A0A1S5Q6X1_9RHOD</name>
<dbReference type="InterPro" id="IPR051790">
    <property type="entry name" value="Cytochrome_c-biogenesis_DsbD"/>
</dbReference>
<dbReference type="Pfam" id="PF02683">
    <property type="entry name" value="DsbD_TM"/>
    <property type="match status" value="1"/>
</dbReference>
<proteinExistence type="inferred from homology"/>
<evidence type="ECO:0000256" key="4">
    <source>
        <dbReference type="ARBA" id="ARBA00022528"/>
    </source>
</evidence>
<keyword evidence="9 10" id="KW-0472">Membrane</keyword>
<feature type="transmembrane region" description="Helical" evidence="10">
    <location>
        <begin position="145"/>
        <end position="170"/>
    </location>
</feature>
<keyword evidence="6 10" id="KW-0812">Transmembrane</keyword>
<evidence type="ECO:0000256" key="8">
    <source>
        <dbReference type="ARBA" id="ARBA00022989"/>
    </source>
</evidence>
<dbReference type="GO" id="GO:0047134">
    <property type="term" value="F:protein-disulfide reductase [NAD(P)H] activity"/>
    <property type="evidence" value="ECO:0007669"/>
    <property type="project" value="UniProtKB-EC"/>
</dbReference>
<protein>
    <submittedName>
        <fullName evidence="12">Thiol:disulfide interchange protein</fullName>
        <ecNumber evidence="12">1.8.1.8</ecNumber>
    </submittedName>
</protein>
<dbReference type="EMBL" id="KT716756">
    <property type="protein sequence ID" value="ALL97306.1"/>
    <property type="molecule type" value="Genomic_DNA"/>
</dbReference>